<dbReference type="AlphaFoldDB" id="A0A2T7PGC1"/>
<accession>A0A2T7PGC1</accession>
<sequence>MPSFPVFQACRPVRREEVLLRHWRVQYKFCKPVFAEMRQCEPDERAVTINTEVKTWKPYIDQARCRCPHSTGTSTLYQLSGWKREGAQWKYHYNCHKVECKYYPLGTELNKRGSECAKVYIDQYKTSDKVQEVIFLCACPEGQMCPARLRKDNKDEVDLKEDDHGIFVMKYCESNHQTENNK</sequence>
<comment type="caution">
    <text evidence="1">The sequence shown here is derived from an EMBL/GenBank/DDBJ whole genome shotgun (WGS) entry which is preliminary data.</text>
</comment>
<organism evidence="1 2">
    <name type="scientific">Pomacea canaliculata</name>
    <name type="common">Golden apple snail</name>
    <dbReference type="NCBI Taxonomy" id="400727"/>
    <lineage>
        <taxon>Eukaryota</taxon>
        <taxon>Metazoa</taxon>
        <taxon>Spiralia</taxon>
        <taxon>Lophotrochozoa</taxon>
        <taxon>Mollusca</taxon>
        <taxon>Gastropoda</taxon>
        <taxon>Caenogastropoda</taxon>
        <taxon>Architaenioglossa</taxon>
        <taxon>Ampullarioidea</taxon>
        <taxon>Ampullariidae</taxon>
        <taxon>Pomacea</taxon>
    </lineage>
</organism>
<reference evidence="1 2" key="1">
    <citation type="submission" date="2018-04" db="EMBL/GenBank/DDBJ databases">
        <title>The genome of golden apple snail Pomacea canaliculata provides insight into stress tolerance and invasive adaptation.</title>
        <authorList>
            <person name="Liu C."/>
            <person name="Liu B."/>
            <person name="Ren Y."/>
            <person name="Zhang Y."/>
            <person name="Wang H."/>
            <person name="Li S."/>
            <person name="Jiang F."/>
            <person name="Yin L."/>
            <person name="Zhang G."/>
            <person name="Qian W."/>
            <person name="Fan W."/>
        </authorList>
    </citation>
    <scope>NUCLEOTIDE SEQUENCE [LARGE SCALE GENOMIC DNA]</scope>
    <source>
        <strain evidence="1">SZHN2017</strain>
        <tissue evidence="1">Muscle</tissue>
    </source>
</reference>
<dbReference type="Proteomes" id="UP000245119">
    <property type="component" value="Linkage Group LG4"/>
</dbReference>
<proteinExistence type="predicted"/>
<dbReference type="OrthoDB" id="6038972at2759"/>
<protein>
    <submittedName>
        <fullName evidence="1">Uncharacterized protein</fullName>
    </submittedName>
</protein>
<dbReference type="EMBL" id="PZQS01000004">
    <property type="protein sequence ID" value="PVD32472.1"/>
    <property type="molecule type" value="Genomic_DNA"/>
</dbReference>
<evidence type="ECO:0000313" key="1">
    <source>
        <dbReference type="EMBL" id="PVD32472.1"/>
    </source>
</evidence>
<gene>
    <name evidence="1" type="ORF">C0Q70_07911</name>
</gene>
<keyword evidence="2" id="KW-1185">Reference proteome</keyword>
<evidence type="ECO:0000313" key="2">
    <source>
        <dbReference type="Proteomes" id="UP000245119"/>
    </source>
</evidence>
<name>A0A2T7PGC1_POMCA</name>